<proteinExistence type="predicted"/>
<evidence type="ECO:0000256" key="1">
    <source>
        <dbReference type="SAM" id="MobiDB-lite"/>
    </source>
</evidence>
<accession>A0A4D9DIR7</accession>
<evidence type="ECO:0000313" key="2">
    <source>
        <dbReference type="EMBL" id="TFJ97216.1"/>
    </source>
</evidence>
<dbReference type="AlphaFoldDB" id="A0A4D9DIR7"/>
<reference evidence="2 3" key="1">
    <citation type="submission" date="2019-04" db="EMBL/GenBank/DDBJ databases">
        <title>Draft genome of the big-headed turtle Platysternon megacephalum.</title>
        <authorList>
            <person name="Gong S."/>
        </authorList>
    </citation>
    <scope>NUCLEOTIDE SEQUENCE [LARGE SCALE GENOMIC DNA]</scope>
    <source>
        <strain evidence="2">DO16091913</strain>
        <tissue evidence="2">Muscle</tissue>
    </source>
</reference>
<dbReference type="Proteomes" id="UP000297703">
    <property type="component" value="Unassembled WGS sequence"/>
</dbReference>
<comment type="caution">
    <text evidence="2">The sequence shown here is derived from an EMBL/GenBank/DDBJ whole genome shotgun (WGS) entry which is preliminary data.</text>
</comment>
<feature type="region of interest" description="Disordered" evidence="1">
    <location>
        <begin position="77"/>
        <end position="127"/>
    </location>
</feature>
<organism evidence="2 3">
    <name type="scientific">Platysternon megacephalum</name>
    <name type="common">big-headed turtle</name>
    <dbReference type="NCBI Taxonomy" id="55544"/>
    <lineage>
        <taxon>Eukaryota</taxon>
        <taxon>Metazoa</taxon>
        <taxon>Chordata</taxon>
        <taxon>Craniata</taxon>
        <taxon>Vertebrata</taxon>
        <taxon>Euteleostomi</taxon>
        <taxon>Archelosauria</taxon>
        <taxon>Testudinata</taxon>
        <taxon>Testudines</taxon>
        <taxon>Cryptodira</taxon>
        <taxon>Durocryptodira</taxon>
        <taxon>Testudinoidea</taxon>
        <taxon>Platysternidae</taxon>
        <taxon>Platysternon</taxon>
    </lineage>
</organism>
<reference evidence="2 3" key="2">
    <citation type="submission" date="2019-04" db="EMBL/GenBank/DDBJ databases">
        <title>The genome sequence of big-headed turtle.</title>
        <authorList>
            <person name="Gong S."/>
        </authorList>
    </citation>
    <scope>NUCLEOTIDE SEQUENCE [LARGE SCALE GENOMIC DNA]</scope>
    <source>
        <strain evidence="2">DO16091913</strain>
        <tissue evidence="2">Muscle</tissue>
    </source>
</reference>
<protein>
    <submittedName>
        <fullName evidence="2">V-type proton ATPase 116 kDa subunit a isoform 3</fullName>
    </submittedName>
</protein>
<keyword evidence="3" id="KW-1185">Reference proteome</keyword>
<feature type="compositionally biased region" description="Pro residues" evidence="1">
    <location>
        <begin position="102"/>
        <end position="116"/>
    </location>
</feature>
<dbReference type="EMBL" id="QXTE01000519">
    <property type="protein sequence ID" value="TFJ97216.1"/>
    <property type="molecule type" value="Genomic_DNA"/>
</dbReference>
<gene>
    <name evidence="2" type="ORF">DR999_PMT20964</name>
</gene>
<evidence type="ECO:0000313" key="3">
    <source>
        <dbReference type="Proteomes" id="UP000297703"/>
    </source>
</evidence>
<feature type="region of interest" description="Disordered" evidence="1">
    <location>
        <begin position="1"/>
        <end position="26"/>
    </location>
</feature>
<name>A0A4D9DIR7_9SAUR</name>
<sequence>MAAGRERWTLSPLFPPRELGGAFTPSPPSSFFSMPGLYQETFSDALGGSLLPPMDSPAPQHTVPLWATPPWIPCSPQHLEKGGTLSCPQLWGSGPGGHVPSSNPPTAPPDPHPQQPPSTGTLRIYPP</sequence>